<evidence type="ECO:0000313" key="3">
    <source>
        <dbReference type="EMBL" id="MBW8481765.1"/>
    </source>
</evidence>
<accession>A0ABS7FNG2</accession>
<evidence type="ECO:0000256" key="1">
    <source>
        <dbReference type="SAM" id="Phobius"/>
    </source>
</evidence>
<dbReference type="EMBL" id="JAIBOA010000003">
    <property type="protein sequence ID" value="MBW8481765.1"/>
    <property type="molecule type" value="Genomic_DNA"/>
</dbReference>
<proteinExistence type="predicted"/>
<protein>
    <recommendedName>
        <fullName evidence="2">Major facilitator superfamily (MFS) profile domain-containing protein</fullName>
    </recommendedName>
</protein>
<keyword evidence="1" id="KW-0812">Transmembrane</keyword>
<dbReference type="Proteomes" id="UP000774570">
    <property type="component" value="Unassembled WGS sequence"/>
</dbReference>
<sequence length="55" mass="6060">MARTILTIAGIVLAVWLLFTVLGWVFALLKFFLFVGIVAVIVMLVVKLVAKSPRT</sequence>
<comment type="caution">
    <text evidence="3">The sequence shown here is derived from an EMBL/GenBank/DDBJ whole genome shotgun (WGS) entry which is preliminary data.</text>
</comment>
<feature type="domain" description="Major facilitator superfamily (MFS) profile" evidence="2">
    <location>
        <begin position="1"/>
        <end position="55"/>
    </location>
</feature>
<organism evidence="3 4">
    <name type="scientific">Actinomadura parmotrematis</name>
    <dbReference type="NCBI Taxonomy" id="2864039"/>
    <lineage>
        <taxon>Bacteria</taxon>
        <taxon>Bacillati</taxon>
        <taxon>Actinomycetota</taxon>
        <taxon>Actinomycetes</taxon>
        <taxon>Streptosporangiales</taxon>
        <taxon>Thermomonosporaceae</taxon>
        <taxon>Actinomadura</taxon>
    </lineage>
</organism>
<feature type="transmembrane region" description="Helical" evidence="1">
    <location>
        <begin position="31"/>
        <end position="50"/>
    </location>
</feature>
<feature type="transmembrane region" description="Helical" evidence="1">
    <location>
        <begin position="5"/>
        <end position="25"/>
    </location>
</feature>
<evidence type="ECO:0000259" key="2">
    <source>
        <dbReference type="PROSITE" id="PS50850"/>
    </source>
</evidence>
<keyword evidence="1" id="KW-1133">Transmembrane helix</keyword>
<dbReference type="RefSeq" id="WP_220163762.1">
    <property type="nucleotide sequence ID" value="NZ_JAIBOA010000003.1"/>
</dbReference>
<dbReference type="PROSITE" id="PS50850">
    <property type="entry name" value="MFS"/>
    <property type="match status" value="1"/>
</dbReference>
<name>A0ABS7FNG2_9ACTN</name>
<keyword evidence="1" id="KW-0472">Membrane</keyword>
<dbReference type="InterPro" id="IPR020846">
    <property type="entry name" value="MFS_dom"/>
</dbReference>
<evidence type="ECO:0000313" key="4">
    <source>
        <dbReference type="Proteomes" id="UP000774570"/>
    </source>
</evidence>
<keyword evidence="4" id="KW-1185">Reference proteome</keyword>
<reference evidence="3 4" key="1">
    <citation type="submission" date="2021-07" db="EMBL/GenBank/DDBJ databases">
        <title>Actinomadura sp. PM05-2 isolated from lichen.</title>
        <authorList>
            <person name="Somphong A."/>
            <person name="Phongsopitanun W."/>
            <person name="Tanasupawat S."/>
            <person name="Peongsungnone V."/>
        </authorList>
    </citation>
    <scope>NUCLEOTIDE SEQUENCE [LARGE SCALE GENOMIC DNA]</scope>
    <source>
        <strain evidence="3 4">PM05-2</strain>
    </source>
</reference>
<gene>
    <name evidence="3" type="ORF">K1Y72_05240</name>
</gene>